<dbReference type="AlphaFoldDB" id="A0A6J1WDP5"/>
<reference evidence="3" key="1">
    <citation type="submission" date="2025-08" db="UniProtKB">
        <authorList>
            <consortium name="RefSeq"/>
        </authorList>
    </citation>
    <scope>IDENTIFICATION</scope>
    <source>
        <tissue evidence="3">Whole larvae</tissue>
    </source>
</reference>
<gene>
    <name evidence="3" type="primary">LOC113512105</name>
</gene>
<dbReference type="GeneID" id="113512105"/>
<dbReference type="InParanoid" id="A0A6J1WDP5"/>
<name>A0A6J1WDP5_GALME</name>
<dbReference type="OrthoDB" id="9979538at2759"/>
<feature type="compositionally biased region" description="Basic residues" evidence="1">
    <location>
        <begin position="210"/>
        <end position="220"/>
    </location>
</feature>
<proteinExistence type="predicted"/>
<dbReference type="KEGG" id="gmw:113512105"/>
<sequence>MYHYQNHPYYQDHSYQNNQQCTSFQQEKSQNGSSSIQHNVYTVLENVPTSQDYTTTVNKNKSEVPPKEKSKLYTKKSVVDTSNFTIEERLVAAVWVHERKRSKTTLGHIKKEFRQRFGREPPAKNTLLAWERKLFTLGSVHDAPRPGRPINRRIKIEEVAASVRSAPSLSLRERAVALRLSRTTLHTILHKDLQHTLPTSKDEPLGTTKTTRKQIKKRRAKTENIKKPQATAAQYDNSAFAQPAAVSSTPSAHLLATHGFT</sequence>
<organism evidence="2 3">
    <name type="scientific">Galleria mellonella</name>
    <name type="common">Greater wax moth</name>
    <dbReference type="NCBI Taxonomy" id="7137"/>
    <lineage>
        <taxon>Eukaryota</taxon>
        <taxon>Metazoa</taxon>
        <taxon>Ecdysozoa</taxon>
        <taxon>Arthropoda</taxon>
        <taxon>Hexapoda</taxon>
        <taxon>Insecta</taxon>
        <taxon>Pterygota</taxon>
        <taxon>Neoptera</taxon>
        <taxon>Endopterygota</taxon>
        <taxon>Lepidoptera</taxon>
        <taxon>Glossata</taxon>
        <taxon>Ditrysia</taxon>
        <taxon>Pyraloidea</taxon>
        <taxon>Pyralidae</taxon>
        <taxon>Galleriinae</taxon>
        <taxon>Galleria</taxon>
    </lineage>
</organism>
<evidence type="ECO:0000256" key="1">
    <source>
        <dbReference type="SAM" id="MobiDB-lite"/>
    </source>
</evidence>
<keyword evidence="2" id="KW-1185">Reference proteome</keyword>
<protein>
    <submittedName>
        <fullName evidence="3">Uncharacterized protein LOC113512105 isoform X1</fullName>
    </submittedName>
</protein>
<evidence type="ECO:0000313" key="3">
    <source>
        <dbReference type="RefSeq" id="XP_026751686.1"/>
    </source>
</evidence>
<dbReference type="Proteomes" id="UP001652740">
    <property type="component" value="Unplaced"/>
</dbReference>
<evidence type="ECO:0000313" key="2">
    <source>
        <dbReference type="Proteomes" id="UP001652740"/>
    </source>
</evidence>
<accession>A0A6J1WDP5</accession>
<dbReference type="RefSeq" id="XP_026751686.1">
    <property type="nucleotide sequence ID" value="XM_026895885.3"/>
</dbReference>
<feature type="region of interest" description="Disordered" evidence="1">
    <location>
        <begin position="197"/>
        <end position="230"/>
    </location>
</feature>